<organism evidence="1 2">
    <name type="scientific">Kitasatospora phosalacinea</name>
    <dbReference type="NCBI Taxonomy" id="2065"/>
    <lineage>
        <taxon>Bacteria</taxon>
        <taxon>Bacillati</taxon>
        <taxon>Actinomycetota</taxon>
        <taxon>Actinomycetes</taxon>
        <taxon>Kitasatosporales</taxon>
        <taxon>Streptomycetaceae</taxon>
        <taxon>Kitasatospora</taxon>
    </lineage>
</organism>
<comment type="caution">
    <text evidence="1">The sequence shown here is derived from an EMBL/GenBank/DDBJ whole genome shotgun (WGS) entry which is preliminary data.</text>
</comment>
<proteinExistence type="predicted"/>
<evidence type="ECO:0000313" key="1">
    <source>
        <dbReference type="EMBL" id="GLW71955.1"/>
    </source>
</evidence>
<dbReference type="AlphaFoldDB" id="A0A9W6Q7X5"/>
<evidence type="ECO:0000313" key="2">
    <source>
        <dbReference type="Proteomes" id="UP001165041"/>
    </source>
</evidence>
<gene>
    <name evidence="1" type="ORF">Kpho02_42540</name>
</gene>
<reference evidence="1" key="1">
    <citation type="submission" date="2023-02" db="EMBL/GenBank/DDBJ databases">
        <title>Kitasatospora phosalacinea NBRC 14627.</title>
        <authorList>
            <person name="Ichikawa N."/>
            <person name="Sato H."/>
            <person name="Tonouchi N."/>
        </authorList>
    </citation>
    <scope>NUCLEOTIDE SEQUENCE</scope>
    <source>
        <strain evidence="1">NBRC 14627</strain>
    </source>
</reference>
<name>A0A9W6Q7X5_9ACTN</name>
<dbReference type="Proteomes" id="UP001165041">
    <property type="component" value="Unassembled WGS sequence"/>
</dbReference>
<sequence>MEGGGLLPGALARGGVPLGGAELLFGHGAGRHWRHLFFPWVWLDENADGDACGCGAVAWGGDGAQRVRGVW</sequence>
<dbReference type="EMBL" id="BSSA01000014">
    <property type="protein sequence ID" value="GLW71955.1"/>
    <property type="molecule type" value="Genomic_DNA"/>
</dbReference>
<protein>
    <submittedName>
        <fullName evidence="1">Uncharacterized protein</fullName>
    </submittedName>
</protein>
<accession>A0A9W6Q7X5</accession>